<reference evidence="14 15" key="1">
    <citation type="submission" date="2016-10" db="EMBL/GenBank/DDBJ databases">
        <authorList>
            <person name="de Groot N.N."/>
        </authorList>
    </citation>
    <scope>NUCLEOTIDE SEQUENCE [LARGE SCALE GENOMIC DNA]</scope>
    <source>
        <strain evidence="14 15">DSM 15283</strain>
    </source>
</reference>
<evidence type="ECO:0000256" key="11">
    <source>
        <dbReference type="NCBIfam" id="TIGR04265"/>
    </source>
</evidence>
<dbReference type="GO" id="GO:0032049">
    <property type="term" value="P:cardiolipin biosynthetic process"/>
    <property type="evidence" value="ECO:0007669"/>
    <property type="project" value="UniProtKB-UniRule"/>
</dbReference>
<evidence type="ECO:0000256" key="9">
    <source>
        <dbReference type="ARBA" id="ARBA00022989"/>
    </source>
</evidence>
<feature type="transmembrane region" description="Helical" evidence="12">
    <location>
        <begin position="32"/>
        <end position="54"/>
    </location>
</feature>
<feature type="domain" description="PLD phosphodiesterase" evidence="13">
    <location>
        <begin position="207"/>
        <end position="234"/>
    </location>
</feature>
<keyword evidence="9 12" id="KW-1133">Transmembrane helix</keyword>
<keyword evidence="15" id="KW-1185">Reference proteome</keyword>
<gene>
    <name evidence="14" type="ORF">SAMN04488042_11320</name>
</gene>
<dbReference type="Gene3D" id="3.30.870.10">
    <property type="entry name" value="Endonuclease Chain A"/>
    <property type="match status" value="2"/>
</dbReference>
<organism evidence="14 15">
    <name type="scientific">Shimia aestuarii</name>
    <dbReference type="NCBI Taxonomy" id="254406"/>
    <lineage>
        <taxon>Bacteria</taxon>
        <taxon>Pseudomonadati</taxon>
        <taxon>Pseudomonadota</taxon>
        <taxon>Alphaproteobacteria</taxon>
        <taxon>Rhodobacterales</taxon>
        <taxon>Roseobacteraceae</taxon>
    </lineage>
</organism>
<dbReference type="EMBL" id="FOTQ01000013">
    <property type="protein sequence ID" value="SFM70484.1"/>
    <property type="molecule type" value="Genomic_DNA"/>
</dbReference>
<evidence type="ECO:0000256" key="5">
    <source>
        <dbReference type="ARBA" id="ARBA00022525"/>
    </source>
</evidence>
<dbReference type="PANTHER" id="PTHR21248">
    <property type="entry name" value="CARDIOLIPIN SYNTHASE"/>
    <property type="match status" value="1"/>
</dbReference>
<keyword evidence="10 12" id="KW-0472">Membrane</keyword>
<evidence type="ECO:0000313" key="15">
    <source>
        <dbReference type="Proteomes" id="UP000199144"/>
    </source>
</evidence>
<dbReference type="NCBIfam" id="TIGR04265">
    <property type="entry name" value="bac_cardiolipin"/>
    <property type="match status" value="1"/>
</dbReference>
<feature type="domain" description="PLD phosphodiesterase" evidence="13">
    <location>
        <begin position="383"/>
        <end position="410"/>
    </location>
</feature>
<evidence type="ECO:0000256" key="8">
    <source>
        <dbReference type="ARBA" id="ARBA00022737"/>
    </source>
</evidence>
<comment type="function">
    <text evidence="1">Could be a virulence factor.</text>
</comment>
<dbReference type="PANTHER" id="PTHR21248:SF22">
    <property type="entry name" value="PHOSPHOLIPASE D"/>
    <property type="match status" value="1"/>
</dbReference>
<dbReference type="GO" id="GO:0008808">
    <property type="term" value="F:cardiolipin synthase activity"/>
    <property type="evidence" value="ECO:0007669"/>
    <property type="project" value="UniProtKB-UniRule"/>
</dbReference>
<dbReference type="SUPFAM" id="SSF56024">
    <property type="entry name" value="Phospholipase D/nuclease"/>
    <property type="match status" value="2"/>
</dbReference>
<keyword evidence="7 12" id="KW-0812">Transmembrane</keyword>
<evidence type="ECO:0000259" key="13">
    <source>
        <dbReference type="PROSITE" id="PS50035"/>
    </source>
</evidence>
<evidence type="ECO:0000313" key="14">
    <source>
        <dbReference type="EMBL" id="SFM70484.1"/>
    </source>
</evidence>
<dbReference type="PROSITE" id="PS50035">
    <property type="entry name" value="PLD"/>
    <property type="match status" value="2"/>
</dbReference>
<name>A0A1I4T184_9RHOB</name>
<dbReference type="InterPro" id="IPR001736">
    <property type="entry name" value="PLipase_D/transphosphatidylase"/>
</dbReference>
<evidence type="ECO:0000256" key="2">
    <source>
        <dbReference type="ARBA" id="ARBA00004236"/>
    </source>
</evidence>
<dbReference type="Proteomes" id="UP000199144">
    <property type="component" value="Unassembled WGS sequence"/>
</dbReference>
<keyword evidence="8" id="KW-0677">Repeat</keyword>
<dbReference type="CDD" id="cd09155">
    <property type="entry name" value="PLDc_PaCLS_like_1"/>
    <property type="match status" value="1"/>
</dbReference>
<dbReference type="EC" id="2.7.8.-" evidence="11"/>
<dbReference type="OrthoDB" id="9762009at2"/>
<sequence length="469" mass="52890">MATFFVIFVLLVESVAVWFAFRAMSGSRTPQGAVAWVVFLIAAPYVAIVSYLFLGHSRINGYVVARREYQEVVTAIEQARTAFPPKPDELNRGYKAFETIAENPILSGNSGEILVDGEESFEAMFDAIDAATSYILVQFYIVRDDQLGRKLKTHLIAAQNRGLRVFFLYDSVGCSRLPKAYVQELSELGIRIYDTNALRGPTKRFQLNFRNHRKTLVVDGTVGFTGGLNVGDEYMGRDPAFGDWRDTHCRLQGPVVLQLQLAFCEDWHWATQEYLYDQLDWPRIAVPENSDALLLTSGPADALETGNLYFNAMIVAARSRIWIASPYFVPDPDVTTALKLAALRGIEVRILVPARADHWITWLAAFAYFDELRDAGVEFWAYEQGFMHQKVVLVDDAIASVGTLNLDSRSCRLNFEETAIFFDSHLAEDLEIILKDDFARSIPLTKPMSEQPTWVRLMAPVARLFAPLL</sequence>
<dbReference type="Pfam" id="PF13091">
    <property type="entry name" value="PLDc_2"/>
    <property type="match status" value="2"/>
</dbReference>
<keyword evidence="5" id="KW-0964">Secreted</keyword>
<dbReference type="STRING" id="254406.SAMN04488042_11320"/>
<dbReference type="RefSeq" id="WP_093096706.1">
    <property type="nucleotide sequence ID" value="NZ_FOTQ01000013.1"/>
</dbReference>
<evidence type="ECO:0000256" key="10">
    <source>
        <dbReference type="ARBA" id="ARBA00023136"/>
    </source>
</evidence>
<evidence type="ECO:0000256" key="3">
    <source>
        <dbReference type="ARBA" id="ARBA00004613"/>
    </source>
</evidence>
<keyword evidence="4" id="KW-1003">Cell membrane</keyword>
<dbReference type="GO" id="GO:0005576">
    <property type="term" value="C:extracellular region"/>
    <property type="evidence" value="ECO:0007669"/>
    <property type="project" value="UniProtKB-SubCell"/>
</dbReference>
<proteinExistence type="predicted"/>
<evidence type="ECO:0000256" key="1">
    <source>
        <dbReference type="ARBA" id="ARBA00003145"/>
    </source>
</evidence>
<protein>
    <recommendedName>
        <fullName evidence="11">Cardiolipin synthase</fullName>
        <ecNumber evidence="11">2.7.8.-</ecNumber>
    </recommendedName>
</protein>
<accession>A0A1I4T184</accession>
<dbReference type="AlphaFoldDB" id="A0A1I4T184"/>
<evidence type="ECO:0000256" key="4">
    <source>
        <dbReference type="ARBA" id="ARBA00022475"/>
    </source>
</evidence>
<comment type="subcellular location">
    <subcellularLocation>
        <location evidence="2">Cell membrane</location>
    </subcellularLocation>
    <subcellularLocation>
        <location evidence="3">Secreted</location>
    </subcellularLocation>
</comment>
<dbReference type="SMART" id="SM00155">
    <property type="entry name" value="PLDc"/>
    <property type="match status" value="2"/>
</dbReference>
<evidence type="ECO:0000256" key="7">
    <source>
        <dbReference type="ARBA" id="ARBA00022692"/>
    </source>
</evidence>
<dbReference type="InterPro" id="IPR025202">
    <property type="entry name" value="PLD-like_dom"/>
</dbReference>
<evidence type="ECO:0000256" key="6">
    <source>
        <dbReference type="ARBA" id="ARBA00022679"/>
    </source>
</evidence>
<evidence type="ECO:0000256" key="12">
    <source>
        <dbReference type="SAM" id="Phobius"/>
    </source>
</evidence>
<dbReference type="InterPro" id="IPR022924">
    <property type="entry name" value="Cardiolipin_synthase"/>
</dbReference>
<keyword evidence="6" id="KW-0808">Transferase</keyword>
<dbReference type="GO" id="GO:0005886">
    <property type="term" value="C:plasma membrane"/>
    <property type="evidence" value="ECO:0007669"/>
    <property type="project" value="UniProtKB-SubCell"/>
</dbReference>